<proteinExistence type="predicted"/>
<protein>
    <submittedName>
        <fullName evidence="1">Uncharacterized protein</fullName>
    </submittedName>
</protein>
<reference evidence="1" key="2">
    <citation type="submission" date="2021-01" db="EMBL/GenBank/DDBJ databases">
        <authorList>
            <person name="Schikora-Tamarit M.A."/>
        </authorList>
    </citation>
    <scope>NUCLEOTIDE SEQUENCE</scope>
    <source>
        <strain evidence="1">CBS2887</strain>
    </source>
</reference>
<dbReference type="AlphaFoldDB" id="A0A9P8PZR0"/>
<evidence type="ECO:0000313" key="1">
    <source>
        <dbReference type="EMBL" id="KAH3681508.1"/>
    </source>
</evidence>
<organism evidence="1 2">
    <name type="scientific">Wickerhamomyces pijperi</name>
    <name type="common">Yeast</name>
    <name type="synonym">Pichia pijperi</name>
    <dbReference type="NCBI Taxonomy" id="599730"/>
    <lineage>
        <taxon>Eukaryota</taxon>
        <taxon>Fungi</taxon>
        <taxon>Dikarya</taxon>
        <taxon>Ascomycota</taxon>
        <taxon>Saccharomycotina</taxon>
        <taxon>Saccharomycetes</taxon>
        <taxon>Phaffomycetales</taxon>
        <taxon>Wickerhamomycetaceae</taxon>
        <taxon>Wickerhamomyces</taxon>
    </lineage>
</organism>
<sequence length="218" mass="25054">MRPFPSYAIRTSVDEPFELKPLTEHALGLVTRGYYYACMDGKQTFLITERPEREKSDNIIEIACSVFSYIENRYLVTIPYLDKEGDLFVDVSESVDSKLIPEYVILALDDLLQDLNNTKLEQAHVKGNAKLELHCRFTRTYSTRIAPASGDEIPAFGPVGRYKTYIDFDRMDIVALFVADSYAQELDFGLESVKSKLEQLHKEVDNIKLSLWLKSHKR</sequence>
<reference evidence="1" key="1">
    <citation type="journal article" date="2021" name="Open Biol.">
        <title>Shared evolutionary footprints suggest mitochondrial oxidative damage underlies multiple complex I losses in fungi.</title>
        <authorList>
            <person name="Schikora-Tamarit M.A."/>
            <person name="Marcet-Houben M."/>
            <person name="Nosek J."/>
            <person name="Gabaldon T."/>
        </authorList>
    </citation>
    <scope>NUCLEOTIDE SEQUENCE</scope>
    <source>
        <strain evidence="1">CBS2887</strain>
    </source>
</reference>
<gene>
    <name evidence="1" type="ORF">WICPIJ_007531</name>
</gene>
<evidence type="ECO:0000313" key="2">
    <source>
        <dbReference type="Proteomes" id="UP000774326"/>
    </source>
</evidence>
<keyword evidence="2" id="KW-1185">Reference proteome</keyword>
<comment type="caution">
    <text evidence="1">The sequence shown here is derived from an EMBL/GenBank/DDBJ whole genome shotgun (WGS) entry which is preliminary data.</text>
</comment>
<accession>A0A9P8PZR0</accession>
<name>A0A9P8PZR0_WICPI</name>
<dbReference type="EMBL" id="JAEUBG010004405">
    <property type="protein sequence ID" value="KAH3681508.1"/>
    <property type="molecule type" value="Genomic_DNA"/>
</dbReference>
<dbReference type="Proteomes" id="UP000774326">
    <property type="component" value="Unassembled WGS sequence"/>
</dbReference>